<accession>A0ABD2N420</accession>
<dbReference type="PANTHER" id="PTHR13563:SF5">
    <property type="entry name" value="TRNA METHYLTRANSFERASE 10 HOMOLOG C"/>
    <property type="match status" value="1"/>
</dbReference>
<evidence type="ECO:0000256" key="1">
    <source>
        <dbReference type="ARBA" id="ARBA00004173"/>
    </source>
</evidence>
<organism evidence="12 13">
    <name type="scientific">Cryptolaemus montrouzieri</name>
    <dbReference type="NCBI Taxonomy" id="559131"/>
    <lineage>
        <taxon>Eukaryota</taxon>
        <taxon>Metazoa</taxon>
        <taxon>Ecdysozoa</taxon>
        <taxon>Arthropoda</taxon>
        <taxon>Hexapoda</taxon>
        <taxon>Insecta</taxon>
        <taxon>Pterygota</taxon>
        <taxon>Neoptera</taxon>
        <taxon>Endopterygota</taxon>
        <taxon>Coleoptera</taxon>
        <taxon>Polyphaga</taxon>
        <taxon>Cucujiformia</taxon>
        <taxon>Coccinelloidea</taxon>
        <taxon>Coccinellidae</taxon>
        <taxon>Scymninae</taxon>
        <taxon>Scymnini</taxon>
        <taxon>Cryptolaemus</taxon>
    </lineage>
</organism>
<dbReference type="Gene3D" id="3.40.1280.30">
    <property type="match status" value="1"/>
</dbReference>
<dbReference type="GO" id="GO:0032259">
    <property type="term" value="P:methylation"/>
    <property type="evidence" value="ECO:0007669"/>
    <property type="project" value="UniProtKB-KW"/>
</dbReference>
<keyword evidence="7 10" id="KW-0175">Coiled coil</keyword>
<feature type="domain" description="SAM-dependent MTase TRM10-type" evidence="11">
    <location>
        <begin position="183"/>
        <end position="377"/>
    </location>
</feature>
<gene>
    <name evidence="12" type="ORF">HHI36_014631</name>
</gene>
<dbReference type="InterPro" id="IPR007356">
    <property type="entry name" value="tRNA_m1G_MeTrfase_euk"/>
</dbReference>
<evidence type="ECO:0000256" key="4">
    <source>
        <dbReference type="ARBA" id="ARBA00022691"/>
    </source>
</evidence>
<dbReference type="CDD" id="cd18102">
    <property type="entry name" value="Trm10_MRRP1"/>
    <property type="match status" value="1"/>
</dbReference>
<proteinExistence type="predicted"/>
<evidence type="ECO:0000256" key="5">
    <source>
        <dbReference type="ARBA" id="ARBA00022694"/>
    </source>
</evidence>
<keyword evidence="2" id="KW-0489">Methyltransferase</keyword>
<protein>
    <recommendedName>
        <fullName evidence="9">RNA (guanine-9-)-methyltransferase domain-containing protein 1</fullName>
    </recommendedName>
</protein>
<comment type="subcellular location">
    <subcellularLocation>
        <location evidence="1">Mitochondrion</location>
    </subcellularLocation>
</comment>
<keyword evidence="3" id="KW-0808">Transferase</keyword>
<name>A0ABD2N420_9CUCU</name>
<evidence type="ECO:0000256" key="3">
    <source>
        <dbReference type="ARBA" id="ARBA00022679"/>
    </source>
</evidence>
<evidence type="ECO:0000256" key="6">
    <source>
        <dbReference type="ARBA" id="ARBA00022946"/>
    </source>
</evidence>
<reference evidence="12 13" key="1">
    <citation type="journal article" date="2021" name="BMC Biol.">
        <title>Horizontally acquired antibacterial genes associated with adaptive radiation of ladybird beetles.</title>
        <authorList>
            <person name="Li H.S."/>
            <person name="Tang X.F."/>
            <person name="Huang Y.H."/>
            <person name="Xu Z.Y."/>
            <person name="Chen M.L."/>
            <person name="Du X.Y."/>
            <person name="Qiu B.Y."/>
            <person name="Chen P.T."/>
            <person name="Zhang W."/>
            <person name="Slipinski A."/>
            <person name="Escalona H.E."/>
            <person name="Waterhouse R.M."/>
            <person name="Zwick A."/>
            <person name="Pang H."/>
        </authorList>
    </citation>
    <scope>NUCLEOTIDE SEQUENCE [LARGE SCALE GENOMIC DNA]</scope>
    <source>
        <strain evidence="12">SYSU2018</strain>
    </source>
</reference>
<keyword evidence="5" id="KW-0819">tRNA processing</keyword>
<evidence type="ECO:0000256" key="8">
    <source>
        <dbReference type="ARBA" id="ARBA00023128"/>
    </source>
</evidence>
<dbReference type="FunFam" id="3.40.1280.30:FF:000003">
    <property type="entry name" value="tRNA methyltransferase 10C, mitochondrial RNase P subunit"/>
    <property type="match status" value="1"/>
</dbReference>
<dbReference type="GO" id="GO:0005739">
    <property type="term" value="C:mitochondrion"/>
    <property type="evidence" value="ECO:0007669"/>
    <property type="project" value="UniProtKB-SubCell"/>
</dbReference>
<dbReference type="PROSITE" id="PS51675">
    <property type="entry name" value="SAM_MT_TRM10"/>
    <property type="match status" value="1"/>
</dbReference>
<keyword evidence="6" id="KW-0809">Transit peptide</keyword>
<dbReference type="InterPro" id="IPR028564">
    <property type="entry name" value="MT_TRM10-typ"/>
</dbReference>
<evidence type="ECO:0000256" key="9">
    <source>
        <dbReference type="ARBA" id="ARBA00029803"/>
    </source>
</evidence>
<feature type="coiled-coil region" evidence="10">
    <location>
        <begin position="118"/>
        <end position="145"/>
    </location>
</feature>
<sequence length="434" mass="51203">MHSFTRTIIYRMHHGSSPCLSNLFSHLFQNMQLGKSTTEWRPLISNLSTALPDDQHISILHEVSKGDADIEHQLKVLMLEVELLRQEGYRVPESHEMKSNHYTELLNLKSRSARRKYLEFLFKICRKVENRLKKKEETAKKLEEKRANQTPKDIPFDEFAQTYDLQHNNMFLRFRDTTMNNMYNNKLIQAMQFGQKLIVDCGYHNNMTRRENLNCSKQLMLLFGENRVHDDPFDLHFCNFDKNSSIAESLVKRICTLYNPEFPLNIHEQSYTKIFPKENLIYLTPHTKQVMEEYDHDALYIVGAIVDKVNQEPLSMAKAKQEGIRMMKLPLDKYLLWSGGSGKSLTLNQVIAILLDIKKTGNWEYSLRHVPKRKLVKFDEVTDIKKALLKKKERWTPKHSNLNQLSYNRSNFKQIEGNIEKRKKKFSVKSIYNE</sequence>
<evidence type="ECO:0000313" key="13">
    <source>
        <dbReference type="Proteomes" id="UP001516400"/>
    </source>
</evidence>
<evidence type="ECO:0000256" key="7">
    <source>
        <dbReference type="ARBA" id="ARBA00023054"/>
    </source>
</evidence>
<evidence type="ECO:0000256" key="2">
    <source>
        <dbReference type="ARBA" id="ARBA00022603"/>
    </source>
</evidence>
<evidence type="ECO:0000256" key="10">
    <source>
        <dbReference type="SAM" id="Coils"/>
    </source>
</evidence>
<dbReference type="EMBL" id="JABFTP020000062">
    <property type="protein sequence ID" value="KAL3273177.1"/>
    <property type="molecule type" value="Genomic_DNA"/>
</dbReference>
<evidence type="ECO:0000259" key="11">
    <source>
        <dbReference type="PROSITE" id="PS51675"/>
    </source>
</evidence>
<keyword evidence="13" id="KW-1185">Reference proteome</keyword>
<dbReference type="GO" id="GO:0008033">
    <property type="term" value="P:tRNA processing"/>
    <property type="evidence" value="ECO:0007669"/>
    <property type="project" value="UniProtKB-KW"/>
</dbReference>
<dbReference type="PANTHER" id="PTHR13563">
    <property type="entry name" value="TRNA (GUANINE-9-) METHYLTRANSFERASE"/>
    <property type="match status" value="1"/>
</dbReference>
<dbReference type="AlphaFoldDB" id="A0ABD2N420"/>
<dbReference type="Proteomes" id="UP001516400">
    <property type="component" value="Unassembled WGS sequence"/>
</dbReference>
<dbReference type="GO" id="GO:0008168">
    <property type="term" value="F:methyltransferase activity"/>
    <property type="evidence" value="ECO:0007669"/>
    <property type="project" value="UniProtKB-KW"/>
</dbReference>
<evidence type="ECO:0000313" key="12">
    <source>
        <dbReference type="EMBL" id="KAL3273177.1"/>
    </source>
</evidence>
<keyword evidence="4" id="KW-0949">S-adenosyl-L-methionine</keyword>
<keyword evidence="8" id="KW-0496">Mitochondrion</keyword>
<comment type="caution">
    <text evidence="12">The sequence shown here is derived from an EMBL/GenBank/DDBJ whole genome shotgun (WGS) entry which is preliminary data.</text>
</comment>
<dbReference type="InterPro" id="IPR025812">
    <property type="entry name" value="Trm10_C_MTase_dom"/>
</dbReference>
<dbReference type="InterPro" id="IPR038459">
    <property type="entry name" value="MT_TRM10-typ_sf"/>
</dbReference>